<evidence type="ECO:0000256" key="1">
    <source>
        <dbReference type="ARBA" id="ARBA00012831"/>
    </source>
</evidence>
<dbReference type="InterPro" id="IPR050062">
    <property type="entry name" value="Pro-tRNA_synthetase"/>
</dbReference>
<dbReference type="AlphaFoldDB" id="A9URY8"/>
<dbReference type="InterPro" id="IPR006195">
    <property type="entry name" value="aa-tRNA-synth_II"/>
</dbReference>
<dbReference type="STRING" id="81824.A9URY8"/>
<dbReference type="GO" id="GO:0006433">
    <property type="term" value="P:prolyl-tRNA aminoacylation"/>
    <property type="evidence" value="ECO:0000318"/>
    <property type="project" value="GO_Central"/>
</dbReference>
<comment type="catalytic activity">
    <reaction evidence="8">
        <text>tRNA(Pro) + L-proline + ATP = L-prolyl-tRNA(Pro) + AMP + diphosphate</text>
        <dbReference type="Rhea" id="RHEA:14305"/>
        <dbReference type="Rhea" id="RHEA-COMP:9700"/>
        <dbReference type="Rhea" id="RHEA-COMP:9702"/>
        <dbReference type="ChEBI" id="CHEBI:30616"/>
        <dbReference type="ChEBI" id="CHEBI:33019"/>
        <dbReference type="ChEBI" id="CHEBI:60039"/>
        <dbReference type="ChEBI" id="CHEBI:78442"/>
        <dbReference type="ChEBI" id="CHEBI:78532"/>
        <dbReference type="ChEBI" id="CHEBI:456215"/>
        <dbReference type="EC" id="6.1.1.15"/>
    </reaction>
</comment>
<dbReference type="KEGG" id="mbr:MONBRDRAFT_14603"/>
<dbReference type="Pfam" id="PF03129">
    <property type="entry name" value="HGTP_anticodon"/>
    <property type="match status" value="1"/>
</dbReference>
<evidence type="ECO:0000256" key="3">
    <source>
        <dbReference type="ARBA" id="ARBA00022741"/>
    </source>
</evidence>
<dbReference type="InterPro" id="IPR036621">
    <property type="entry name" value="Anticodon-bd_dom_sf"/>
</dbReference>
<evidence type="ECO:0000256" key="7">
    <source>
        <dbReference type="ARBA" id="ARBA00029731"/>
    </source>
</evidence>
<organism evidence="11 12">
    <name type="scientific">Monosiga brevicollis</name>
    <name type="common">Choanoflagellate</name>
    <dbReference type="NCBI Taxonomy" id="81824"/>
    <lineage>
        <taxon>Eukaryota</taxon>
        <taxon>Choanoflagellata</taxon>
        <taxon>Craspedida</taxon>
        <taxon>Salpingoecidae</taxon>
        <taxon>Monosiga</taxon>
    </lineage>
</organism>
<reference evidence="11 12" key="1">
    <citation type="journal article" date="2008" name="Nature">
        <title>The genome of the choanoflagellate Monosiga brevicollis and the origin of metazoans.</title>
        <authorList>
            <consortium name="JGI Sequencing"/>
            <person name="King N."/>
            <person name="Westbrook M.J."/>
            <person name="Young S.L."/>
            <person name="Kuo A."/>
            <person name="Abedin M."/>
            <person name="Chapman J."/>
            <person name="Fairclough S."/>
            <person name="Hellsten U."/>
            <person name="Isogai Y."/>
            <person name="Letunic I."/>
            <person name="Marr M."/>
            <person name="Pincus D."/>
            <person name="Putnam N."/>
            <person name="Rokas A."/>
            <person name="Wright K.J."/>
            <person name="Zuzow R."/>
            <person name="Dirks W."/>
            <person name="Good M."/>
            <person name="Goodstein D."/>
            <person name="Lemons D."/>
            <person name="Li W."/>
            <person name="Lyons J.B."/>
            <person name="Morris A."/>
            <person name="Nichols S."/>
            <person name="Richter D.J."/>
            <person name="Salamov A."/>
            <person name="Bork P."/>
            <person name="Lim W.A."/>
            <person name="Manning G."/>
            <person name="Miller W.T."/>
            <person name="McGinnis W."/>
            <person name="Shapiro H."/>
            <person name="Tjian R."/>
            <person name="Grigoriev I.V."/>
            <person name="Rokhsar D."/>
        </authorList>
    </citation>
    <scope>NUCLEOTIDE SEQUENCE [LARGE SCALE GENOMIC DNA]</scope>
    <source>
        <strain evidence="12">MX1 / ATCC 50154</strain>
    </source>
</reference>
<accession>A9URY8</accession>
<dbReference type="InterPro" id="IPR033730">
    <property type="entry name" value="ProRS_core_prok"/>
</dbReference>
<dbReference type="Pfam" id="PF00587">
    <property type="entry name" value="tRNA-synt_2b"/>
    <property type="match status" value="1"/>
</dbReference>
<dbReference type="RefSeq" id="XP_001743295.1">
    <property type="nucleotide sequence ID" value="XM_001743243.1"/>
</dbReference>
<dbReference type="FunFam" id="3.40.50.800:FF:000032">
    <property type="entry name" value="Proline--tRNA ligase"/>
    <property type="match status" value="1"/>
</dbReference>
<gene>
    <name evidence="11" type="ORF">MONBRDRAFT_14603</name>
</gene>
<dbReference type="EC" id="6.1.1.15" evidence="1"/>
<keyword evidence="12" id="KW-1185">Reference proteome</keyword>
<keyword evidence="5" id="KW-0648">Protein biosynthesis</keyword>
<dbReference type="InterPro" id="IPR004154">
    <property type="entry name" value="Anticodon-bd"/>
</dbReference>
<dbReference type="InterPro" id="IPR002316">
    <property type="entry name" value="Pro-tRNA-ligase_IIa"/>
</dbReference>
<dbReference type="SUPFAM" id="SSF55681">
    <property type="entry name" value="Class II aaRS and biotin synthetases"/>
    <property type="match status" value="1"/>
</dbReference>
<feature type="domain" description="Aminoacyl-transfer RNA synthetases class-II family profile" evidence="10">
    <location>
        <begin position="34"/>
        <end position="300"/>
    </location>
</feature>
<dbReference type="Gene3D" id="3.40.50.800">
    <property type="entry name" value="Anticodon-binding domain"/>
    <property type="match status" value="1"/>
</dbReference>
<dbReference type="GeneID" id="5888238"/>
<dbReference type="PROSITE" id="PS50862">
    <property type="entry name" value="AA_TRNA_LIGASE_II"/>
    <property type="match status" value="1"/>
</dbReference>
<keyword evidence="2" id="KW-0436">Ligase</keyword>
<dbReference type="Proteomes" id="UP000001357">
    <property type="component" value="Unassembled WGS sequence"/>
</dbReference>
<dbReference type="InterPro" id="IPR045864">
    <property type="entry name" value="aa-tRNA-synth_II/BPL/LPL"/>
</dbReference>
<dbReference type="SUPFAM" id="SSF52954">
    <property type="entry name" value="Class II aaRS ABD-related"/>
    <property type="match status" value="1"/>
</dbReference>
<protein>
    <recommendedName>
        <fullName evidence="9">Probable proline--tRNA ligase, mitochondrial</fullName>
        <ecNumber evidence="1">6.1.1.15</ecNumber>
    </recommendedName>
    <alternativeName>
        <fullName evidence="7">Prolyl-tRNA synthetase</fullName>
    </alternativeName>
</protein>
<dbReference type="PANTHER" id="PTHR42753:SF10">
    <property type="entry name" value="PROLINE--TRNA LIGASE, MITOCHONDRIAL-RELATED"/>
    <property type="match status" value="1"/>
</dbReference>
<dbReference type="OMA" id="EICGHQE"/>
<evidence type="ECO:0000256" key="6">
    <source>
        <dbReference type="ARBA" id="ARBA00023146"/>
    </source>
</evidence>
<name>A9URY8_MONBE</name>
<keyword evidence="3" id="KW-0547">Nucleotide-binding</keyword>
<proteinExistence type="predicted"/>
<dbReference type="GO" id="GO:0005524">
    <property type="term" value="F:ATP binding"/>
    <property type="evidence" value="ECO:0007669"/>
    <property type="project" value="UniProtKB-KW"/>
</dbReference>
<dbReference type="Gene3D" id="3.30.930.10">
    <property type="entry name" value="Bira Bifunctional Protein, Domain 2"/>
    <property type="match status" value="1"/>
</dbReference>
<evidence type="ECO:0000256" key="8">
    <source>
        <dbReference type="ARBA" id="ARBA00047671"/>
    </source>
</evidence>
<dbReference type="GO" id="GO:0004827">
    <property type="term" value="F:proline-tRNA ligase activity"/>
    <property type="evidence" value="ECO:0000318"/>
    <property type="project" value="GO_Central"/>
</dbReference>
<evidence type="ECO:0000256" key="5">
    <source>
        <dbReference type="ARBA" id="ARBA00022917"/>
    </source>
</evidence>
<dbReference type="PRINTS" id="PR01046">
    <property type="entry name" value="TRNASYNTHPRO"/>
</dbReference>
<dbReference type="EMBL" id="CH991544">
    <property type="protein sequence ID" value="EDQ92009.1"/>
    <property type="molecule type" value="Genomic_DNA"/>
</dbReference>
<evidence type="ECO:0000259" key="10">
    <source>
        <dbReference type="PROSITE" id="PS50862"/>
    </source>
</evidence>
<dbReference type="PANTHER" id="PTHR42753">
    <property type="entry name" value="MITOCHONDRIAL RIBOSOME PROTEIN L39/PROLYL-TRNA LIGASE FAMILY MEMBER"/>
    <property type="match status" value="1"/>
</dbReference>
<keyword evidence="6" id="KW-0030">Aminoacyl-tRNA synthetase</keyword>
<sequence>MWPLSQLLVQAGYIAQSSSGMYHMLPLAKRVLGKLENLVRAEMSAIGAQEISLSTLTGKDLWTHSGRWDTVSSELFRVEDRRGAVYCLAPTHEEAITTLAKSYVRSARNMPLYLYQLDRKYRDELRPRSGLLRGREFYMKDLYTFDVDEQAARLTYESVVKAYHNLFTHLHVPYVAVEADTGAIGGSMSHEFQVLAPVGEDSVTVCHTCDRAANLEVMPGSEAGTTPVAPTDHCQFESHAGIEVGHTFLLGHKYSSMFDVTYDSPSGPELAFMGCYGLGTSRILAAVTEALASENGLRWPLSLAPYRVAVITLGASRNDNIESAATCLTEQLNEAMPGDVLLDDRCVDLSLRQKIATMRLIGVPYVVVVGSRYNARQLEVYDSHNEAPRKIAVHDLIQLAALPERDVQLVDIKRDGIHASS</sequence>
<dbReference type="InterPro" id="IPR002314">
    <property type="entry name" value="aa-tRNA-synt_IIb"/>
</dbReference>
<evidence type="ECO:0000256" key="4">
    <source>
        <dbReference type="ARBA" id="ARBA00022840"/>
    </source>
</evidence>
<dbReference type="FunCoup" id="A9URY8">
    <property type="interactions" value="630"/>
</dbReference>
<dbReference type="CDD" id="cd00779">
    <property type="entry name" value="ProRS_core_prok"/>
    <property type="match status" value="1"/>
</dbReference>
<evidence type="ECO:0000313" key="11">
    <source>
        <dbReference type="EMBL" id="EDQ92009.1"/>
    </source>
</evidence>
<evidence type="ECO:0000313" key="12">
    <source>
        <dbReference type="Proteomes" id="UP000001357"/>
    </source>
</evidence>
<dbReference type="eggNOG" id="KOG2324">
    <property type="taxonomic scope" value="Eukaryota"/>
</dbReference>
<dbReference type="FunFam" id="3.30.930.10:FF:000042">
    <property type="entry name" value="probable proline--tRNA ligase, mitochondrial"/>
    <property type="match status" value="1"/>
</dbReference>
<evidence type="ECO:0000256" key="2">
    <source>
        <dbReference type="ARBA" id="ARBA00022598"/>
    </source>
</evidence>
<dbReference type="InParanoid" id="A9URY8"/>
<dbReference type="GO" id="GO:0005739">
    <property type="term" value="C:mitochondrion"/>
    <property type="evidence" value="ECO:0000318"/>
    <property type="project" value="GO_Central"/>
</dbReference>
<keyword evidence="4" id="KW-0067">ATP-binding</keyword>
<evidence type="ECO:0000256" key="9">
    <source>
        <dbReference type="ARBA" id="ARBA00071545"/>
    </source>
</evidence>